<feature type="region of interest" description="Disordered" evidence="1">
    <location>
        <begin position="35"/>
        <end position="75"/>
    </location>
</feature>
<sequence length="75" mass="8171">MEAVPPHLHSGELGYRPGVGAGYYRARQVLEGTAVRASQPAAAGRRSEKPQWKNHKRPHKKHPAGPFYSTCAIPG</sequence>
<accession>A0A4Z2H6P8</accession>
<reference evidence="2 3" key="1">
    <citation type="submission" date="2019-03" db="EMBL/GenBank/DDBJ databases">
        <title>First draft genome of Liparis tanakae, snailfish: a comprehensive survey of snailfish specific genes.</title>
        <authorList>
            <person name="Kim W."/>
            <person name="Song I."/>
            <person name="Jeong J.-H."/>
            <person name="Kim D."/>
            <person name="Kim S."/>
            <person name="Ryu S."/>
            <person name="Song J.Y."/>
            <person name="Lee S.K."/>
        </authorList>
    </citation>
    <scope>NUCLEOTIDE SEQUENCE [LARGE SCALE GENOMIC DNA]</scope>
    <source>
        <tissue evidence="2">Muscle</tissue>
    </source>
</reference>
<evidence type="ECO:0000256" key="1">
    <source>
        <dbReference type="SAM" id="MobiDB-lite"/>
    </source>
</evidence>
<dbReference type="EMBL" id="SRLO01000329">
    <property type="protein sequence ID" value="TNN60693.1"/>
    <property type="molecule type" value="Genomic_DNA"/>
</dbReference>
<keyword evidence="3" id="KW-1185">Reference proteome</keyword>
<proteinExistence type="predicted"/>
<gene>
    <name evidence="2" type="ORF">EYF80_029037</name>
</gene>
<dbReference type="Proteomes" id="UP000314294">
    <property type="component" value="Unassembled WGS sequence"/>
</dbReference>
<evidence type="ECO:0000313" key="2">
    <source>
        <dbReference type="EMBL" id="TNN60693.1"/>
    </source>
</evidence>
<protein>
    <submittedName>
        <fullName evidence="2">Uncharacterized protein</fullName>
    </submittedName>
</protein>
<comment type="caution">
    <text evidence="2">The sequence shown here is derived from an EMBL/GenBank/DDBJ whole genome shotgun (WGS) entry which is preliminary data.</text>
</comment>
<organism evidence="2 3">
    <name type="scientific">Liparis tanakae</name>
    <name type="common">Tanaka's snailfish</name>
    <dbReference type="NCBI Taxonomy" id="230148"/>
    <lineage>
        <taxon>Eukaryota</taxon>
        <taxon>Metazoa</taxon>
        <taxon>Chordata</taxon>
        <taxon>Craniata</taxon>
        <taxon>Vertebrata</taxon>
        <taxon>Euteleostomi</taxon>
        <taxon>Actinopterygii</taxon>
        <taxon>Neopterygii</taxon>
        <taxon>Teleostei</taxon>
        <taxon>Neoteleostei</taxon>
        <taxon>Acanthomorphata</taxon>
        <taxon>Eupercaria</taxon>
        <taxon>Perciformes</taxon>
        <taxon>Cottioidei</taxon>
        <taxon>Cottales</taxon>
        <taxon>Liparidae</taxon>
        <taxon>Liparis</taxon>
    </lineage>
</organism>
<feature type="compositionally biased region" description="Basic residues" evidence="1">
    <location>
        <begin position="52"/>
        <end position="63"/>
    </location>
</feature>
<dbReference type="AlphaFoldDB" id="A0A4Z2H6P8"/>
<name>A0A4Z2H6P8_9TELE</name>
<evidence type="ECO:0000313" key="3">
    <source>
        <dbReference type="Proteomes" id="UP000314294"/>
    </source>
</evidence>